<keyword evidence="1" id="KW-0472">Membrane</keyword>
<dbReference type="Proteomes" id="UP000295165">
    <property type="component" value="Unassembled WGS sequence"/>
</dbReference>
<accession>A0A4R8R1G5</accession>
<keyword evidence="3" id="KW-1185">Reference proteome</keyword>
<dbReference type="EMBL" id="PECC01000029">
    <property type="protein sequence ID" value="TDZ47889.1"/>
    <property type="molecule type" value="Genomic_DNA"/>
</dbReference>
<organism evidence="2 3">
    <name type="scientific">Mycobacteroides franklinii</name>
    <dbReference type="NCBI Taxonomy" id="948102"/>
    <lineage>
        <taxon>Bacteria</taxon>
        <taxon>Bacillati</taxon>
        <taxon>Actinomycetota</taxon>
        <taxon>Actinomycetes</taxon>
        <taxon>Mycobacteriales</taxon>
        <taxon>Mycobacteriaceae</taxon>
        <taxon>Mycobacteroides</taxon>
    </lineage>
</organism>
<feature type="transmembrane region" description="Helical" evidence="1">
    <location>
        <begin position="160"/>
        <end position="178"/>
    </location>
</feature>
<evidence type="ECO:0000256" key="1">
    <source>
        <dbReference type="SAM" id="Phobius"/>
    </source>
</evidence>
<evidence type="ECO:0000313" key="3">
    <source>
        <dbReference type="Proteomes" id="UP000295165"/>
    </source>
</evidence>
<keyword evidence="1" id="KW-1133">Transmembrane helix</keyword>
<feature type="transmembrane region" description="Helical" evidence="1">
    <location>
        <begin position="190"/>
        <end position="209"/>
    </location>
</feature>
<feature type="transmembrane region" description="Helical" evidence="1">
    <location>
        <begin position="320"/>
        <end position="339"/>
    </location>
</feature>
<name>A0A4R8R1G5_9MYCO</name>
<protein>
    <submittedName>
        <fullName evidence="2">Uncharacterized protein</fullName>
    </submittedName>
</protein>
<evidence type="ECO:0000313" key="2">
    <source>
        <dbReference type="EMBL" id="TDZ47889.1"/>
    </source>
</evidence>
<sequence length="349" mass="37370" precursor="true">MADEPLARRGLGADDGPAGIALPSYADVVGEEAVVAEAGPAPKPRWPFIALIALGVLLFVLPVITGMFTRAAGGQQLLTEFRPFVSSEVLVKFRGYLDTVDAARADVQATQVAAGGRYERLDSFVTQYPSIRQDMNALLDAVDGQVRNYEQLRAVGPFDVLPFLLAVPGLVLVGAGVWGLRRTREGEKAFGARALAVLAAAVLIAVPFADGLFSRAPAGAQLIDAFTPIMTHERVAAVQQHFVVLVAAEGELDTQFLGDLRRHDPARAVPGIDAFVSQWQPMTADFASLIGVMADNVDNFGRVVALDRITAPLGFRSFDYFGWFFLVPGVLAAVVALDAKGVLRWPNTK</sequence>
<keyword evidence="1" id="KW-0812">Transmembrane</keyword>
<comment type="caution">
    <text evidence="2">The sequence shown here is derived from an EMBL/GenBank/DDBJ whole genome shotgun (WGS) entry which is preliminary data.</text>
</comment>
<dbReference type="RefSeq" id="WP_420891889.1">
    <property type="nucleotide sequence ID" value="NZ_PECB01000001.1"/>
</dbReference>
<dbReference type="AlphaFoldDB" id="A0A4R8R1G5"/>
<feature type="transmembrane region" description="Helical" evidence="1">
    <location>
        <begin position="48"/>
        <end position="68"/>
    </location>
</feature>
<proteinExistence type="predicted"/>
<gene>
    <name evidence="2" type="ORF">CCUG63697_04183</name>
</gene>
<reference evidence="2 3" key="1">
    <citation type="journal article" date="2019" name="Sci. Rep.">
        <title>Extended insight into the Mycobacterium chelonae-abscessus complex through whole genome sequencing of Mycobacterium salmoniphilum outbreak and Mycobacterium salmoniphilum-like strains.</title>
        <authorList>
            <person name="Behra P.R.K."/>
            <person name="Das S."/>
            <person name="Pettersson B.M.F."/>
            <person name="Shirreff L."/>
            <person name="DuCote T."/>
            <person name="Jacobsson K.G."/>
            <person name="Ennis D.G."/>
            <person name="Kirsebom L.A."/>
        </authorList>
    </citation>
    <scope>NUCLEOTIDE SEQUENCE [LARGE SCALE GENOMIC DNA]</scope>
    <source>
        <strain evidence="2 3">CCUG 63697</strain>
    </source>
</reference>